<dbReference type="HOGENOM" id="CLU_2271582_0_0_11"/>
<keyword evidence="2" id="KW-1185">Reference proteome</keyword>
<evidence type="ECO:0000313" key="1">
    <source>
        <dbReference type="EMBL" id="ACL42019.1"/>
    </source>
</evidence>
<dbReference type="AlphaFoldDB" id="B8HHX2"/>
<dbReference type="KEGG" id="ach:Achl_4068"/>
<reference evidence="1" key="1">
    <citation type="submission" date="2009-01" db="EMBL/GenBank/DDBJ databases">
        <title>Complete sequence of plasmid1 of Arthrobacter chlorophenolicus A6.</title>
        <authorList>
            <consortium name="US DOE Joint Genome Institute"/>
            <person name="Lucas S."/>
            <person name="Copeland A."/>
            <person name="Lapidus A."/>
            <person name="Glavina del Rio T."/>
            <person name="Tice H."/>
            <person name="Bruce D."/>
            <person name="Goodwin L."/>
            <person name="Pitluck S."/>
            <person name="Goltsman E."/>
            <person name="Clum A."/>
            <person name="Larimer F."/>
            <person name="Land M."/>
            <person name="Hauser L."/>
            <person name="Kyrpides N."/>
            <person name="Mikhailova N."/>
            <person name="Jansson J."/>
            <person name="Richardson P."/>
        </authorList>
    </citation>
    <scope>NUCLEOTIDE SEQUENCE [LARGE SCALE GENOMIC DNA]</scope>
    <source>
        <strain evidence="1">A6</strain>
        <plasmid evidence="1">pACHL01</plasmid>
    </source>
</reference>
<evidence type="ECO:0000313" key="2">
    <source>
        <dbReference type="Proteomes" id="UP000002505"/>
    </source>
</evidence>
<organism evidence="1 2">
    <name type="scientific">Pseudarthrobacter chlorophenolicus (strain ATCC 700700 / DSM 12829 / CIP 107037 / JCM 12360 / KCTC 9906 / NCIMB 13794 / A6)</name>
    <name type="common">Arthrobacter chlorophenolicus</name>
    <dbReference type="NCBI Taxonomy" id="452863"/>
    <lineage>
        <taxon>Bacteria</taxon>
        <taxon>Bacillati</taxon>
        <taxon>Actinomycetota</taxon>
        <taxon>Actinomycetes</taxon>
        <taxon>Micrococcales</taxon>
        <taxon>Micrococcaceae</taxon>
        <taxon>Pseudarthrobacter</taxon>
    </lineage>
</organism>
<accession>B8HHX2</accession>
<sequence>MRVPAAHIEGMTKNREDLHMESIVNDAIANYLEDRKLTGAAPFEKQSPAELDRLRRVFLPVIWSALPSILTQLNAKKVAAEETQEEILADFKVPDSLEGLIL</sequence>
<geneLocation type="plasmid" evidence="1 2">
    <name>pACHL01</name>
</geneLocation>
<name>B8HHX2_PSECP</name>
<keyword evidence="1" id="KW-0614">Plasmid</keyword>
<dbReference type="EMBL" id="CP001342">
    <property type="protein sequence ID" value="ACL42019.1"/>
    <property type="molecule type" value="Genomic_DNA"/>
</dbReference>
<gene>
    <name evidence="1" type="ordered locus">Achl_4068</name>
</gene>
<protein>
    <submittedName>
        <fullName evidence="1">Uncharacterized protein</fullName>
    </submittedName>
</protein>
<proteinExistence type="predicted"/>
<dbReference type="Proteomes" id="UP000002505">
    <property type="component" value="Plasmid pACHL01"/>
</dbReference>